<dbReference type="EMBL" id="JAODUO010000250">
    <property type="protein sequence ID" value="KAK2184841.1"/>
    <property type="molecule type" value="Genomic_DNA"/>
</dbReference>
<dbReference type="Proteomes" id="UP001209878">
    <property type="component" value="Unassembled WGS sequence"/>
</dbReference>
<evidence type="ECO:0000313" key="2">
    <source>
        <dbReference type="EMBL" id="KAK2184841.1"/>
    </source>
</evidence>
<feature type="domain" description="Ribosomal protein mS38 C-terminal" evidence="1">
    <location>
        <begin position="165"/>
        <end position="198"/>
    </location>
</feature>
<proteinExistence type="predicted"/>
<reference evidence="2" key="1">
    <citation type="journal article" date="2023" name="Mol. Biol. Evol.">
        <title>Third-Generation Sequencing Reveals the Adaptive Role of the Epigenome in Three Deep-Sea Polychaetes.</title>
        <authorList>
            <person name="Perez M."/>
            <person name="Aroh O."/>
            <person name="Sun Y."/>
            <person name="Lan Y."/>
            <person name="Juniper S.K."/>
            <person name="Young C.R."/>
            <person name="Angers B."/>
            <person name="Qian P.Y."/>
        </authorList>
    </citation>
    <scope>NUCLEOTIDE SEQUENCE</scope>
    <source>
        <strain evidence="2">R07B-5</strain>
    </source>
</reference>
<gene>
    <name evidence="2" type="ORF">NP493_250g01043</name>
</gene>
<evidence type="ECO:0000313" key="3">
    <source>
        <dbReference type="Proteomes" id="UP001209878"/>
    </source>
</evidence>
<dbReference type="AlphaFoldDB" id="A0AAD9NYM5"/>
<dbReference type="SMART" id="SM01155">
    <property type="entry name" value="DUF1713"/>
    <property type="match status" value="1"/>
</dbReference>
<accession>A0AAD9NYM5</accession>
<evidence type="ECO:0000259" key="1">
    <source>
        <dbReference type="SMART" id="SM01155"/>
    </source>
</evidence>
<dbReference type="InterPro" id="IPR013177">
    <property type="entry name" value="Ribosomal_mS38_C"/>
</dbReference>
<name>A0AAD9NYM5_RIDPI</name>
<sequence>MLCRCHPRDLGRLSKLLQCQVSRRWNSGGRQGQQVVSVSSRRQPDYTPFAYNATPRLFNQHQLVVSPCEQTRNLEVLFRQLELRPAGGGTVHQREYVLPTTSVNSIQKKTILDPTITPQSYDLPTFSRIVTEKVTPPPFAITPIADPNPLQAVIDQGAPPLHKEAMPWLVGVRHRKMKKHKLKKFRKRMIFLFRKLNEIKRKKKEKAMLALEREFAQKANDFDPEDYVGRLITKAKRGGWGIDIFEDMRPKNR</sequence>
<organism evidence="2 3">
    <name type="scientific">Ridgeia piscesae</name>
    <name type="common">Tubeworm</name>
    <dbReference type="NCBI Taxonomy" id="27915"/>
    <lineage>
        <taxon>Eukaryota</taxon>
        <taxon>Metazoa</taxon>
        <taxon>Spiralia</taxon>
        <taxon>Lophotrochozoa</taxon>
        <taxon>Annelida</taxon>
        <taxon>Polychaeta</taxon>
        <taxon>Sedentaria</taxon>
        <taxon>Canalipalpata</taxon>
        <taxon>Sabellida</taxon>
        <taxon>Siboglinidae</taxon>
        <taxon>Ridgeia</taxon>
    </lineage>
</organism>
<keyword evidence="3" id="KW-1185">Reference proteome</keyword>
<protein>
    <recommendedName>
        <fullName evidence="1">Ribosomal protein mS38 C-terminal domain-containing protein</fullName>
    </recommendedName>
</protein>
<comment type="caution">
    <text evidence="2">The sequence shown here is derived from an EMBL/GenBank/DDBJ whole genome shotgun (WGS) entry which is preliminary data.</text>
</comment>